<dbReference type="Pfam" id="PF00196">
    <property type="entry name" value="GerE"/>
    <property type="match status" value="1"/>
</dbReference>
<protein>
    <submittedName>
        <fullName evidence="6">Regulatory protein, luxR family</fullName>
    </submittedName>
</protein>
<feature type="domain" description="HTH luxR-type" evidence="5">
    <location>
        <begin position="12"/>
        <end position="77"/>
    </location>
</feature>
<keyword evidence="3" id="KW-0804">Transcription</keyword>
<dbReference type="PROSITE" id="PS00622">
    <property type="entry name" value="HTH_LUXR_1"/>
    <property type="match status" value="1"/>
</dbReference>
<organism evidence="6 7">
    <name type="scientific">Geodermatophilus sabuli</name>
    <dbReference type="NCBI Taxonomy" id="1564158"/>
    <lineage>
        <taxon>Bacteria</taxon>
        <taxon>Bacillati</taxon>
        <taxon>Actinomycetota</taxon>
        <taxon>Actinomycetes</taxon>
        <taxon>Geodermatophilales</taxon>
        <taxon>Geodermatophilaceae</taxon>
        <taxon>Geodermatophilus</taxon>
    </lineage>
</organism>
<dbReference type="Gene3D" id="1.10.10.10">
    <property type="entry name" value="Winged helix-like DNA-binding domain superfamily/Winged helix DNA-binding domain"/>
    <property type="match status" value="1"/>
</dbReference>
<name>A0A285ED78_9ACTN</name>
<accession>A0A285ED78</accession>
<feature type="region of interest" description="Disordered" evidence="4">
    <location>
        <begin position="1"/>
        <end position="21"/>
    </location>
</feature>
<dbReference type="InterPro" id="IPR016032">
    <property type="entry name" value="Sig_transdc_resp-reg_C-effctor"/>
</dbReference>
<evidence type="ECO:0000256" key="2">
    <source>
        <dbReference type="ARBA" id="ARBA00023125"/>
    </source>
</evidence>
<dbReference type="SUPFAM" id="SSF46894">
    <property type="entry name" value="C-terminal effector domain of the bipartite response regulators"/>
    <property type="match status" value="1"/>
</dbReference>
<reference evidence="6 7" key="1">
    <citation type="submission" date="2017-09" db="EMBL/GenBank/DDBJ databases">
        <authorList>
            <person name="Ehlers B."/>
            <person name="Leendertz F.H."/>
        </authorList>
    </citation>
    <scope>NUCLEOTIDE SEQUENCE [LARGE SCALE GENOMIC DNA]</scope>
    <source>
        <strain evidence="6 7">DSM 46844</strain>
    </source>
</reference>
<dbReference type="RefSeq" id="WP_172442368.1">
    <property type="nucleotide sequence ID" value="NZ_JACHXB010000004.1"/>
</dbReference>
<dbReference type="GO" id="GO:0006355">
    <property type="term" value="P:regulation of DNA-templated transcription"/>
    <property type="evidence" value="ECO:0007669"/>
    <property type="project" value="InterPro"/>
</dbReference>
<dbReference type="InterPro" id="IPR036388">
    <property type="entry name" value="WH-like_DNA-bd_sf"/>
</dbReference>
<keyword evidence="7" id="KW-1185">Reference proteome</keyword>
<dbReference type="Proteomes" id="UP000219514">
    <property type="component" value="Unassembled WGS sequence"/>
</dbReference>
<evidence type="ECO:0000313" key="6">
    <source>
        <dbReference type="EMBL" id="SNX96164.1"/>
    </source>
</evidence>
<evidence type="ECO:0000256" key="3">
    <source>
        <dbReference type="ARBA" id="ARBA00023163"/>
    </source>
</evidence>
<dbReference type="PRINTS" id="PR00038">
    <property type="entry name" value="HTHLUXR"/>
</dbReference>
<proteinExistence type="predicted"/>
<sequence>MPSPPSTTPTAGVRPRSSLTGRDLEALRHLAAGRSTAAIAAAMSVSTNTVRTRIHRLQSKLDAPARDQVVPRARALGVL</sequence>
<dbReference type="PANTHER" id="PTHR44688">
    <property type="entry name" value="DNA-BINDING TRANSCRIPTIONAL ACTIVATOR DEVR_DOSR"/>
    <property type="match status" value="1"/>
</dbReference>
<evidence type="ECO:0000256" key="1">
    <source>
        <dbReference type="ARBA" id="ARBA00023015"/>
    </source>
</evidence>
<dbReference type="PANTHER" id="PTHR44688:SF16">
    <property type="entry name" value="DNA-BINDING TRANSCRIPTIONAL ACTIVATOR DEVR_DOSR"/>
    <property type="match status" value="1"/>
</dbReference>
<dbReference type="InterPro" id="IPR000792">
    <property type="entry name" value="Tscrpt_reg_LuxR_C"/>
</dbReference>
<dbReference type="PROSITE" id="PS50043">
    <property type="entry name" value="HTH_LUXR_2"/>
    <property type="match status" value="1"/>
</dbReference>
<gene>
    <name evidence="6" type="ORF">SAMN06893097_103333</name>
</gene>
<keyword evidence="2" id="KW-0238">DNA-binding</keyword>
<evidence type="ECO:0000259" key="5">
    <source>
        <dbReference type="PROSITE" id="PS50043"/>
    </source>
</evidence>
<dbReference type="GO" id="GO:0003677">
    <property type="term" value="F:DNA binding"/>
    <property type="evidence" value="ECO:0007669"/>
    <property type="project" value="UniProtKB-KW"/>
</dbReference>
<keyword evidence="1" id="KW-0805">Transcription regulation</keyword>
<dbReference type="EMBL" id="OBDO01000003">
    <property type="protein sequence ID" value="SNX96164.1"/>
    <property type="molecule type" value="Genomic_DNA"/>
</dbReference>
<evidence type="ECO:0000313" key="7">
    <source>
        <dbReference type="Proteomes" id="UP000219514"/>
    </source>
</evidence>
<evidence type="ECO:0000256" key="4">
    <source>
        <dbReference type="SAM" id="MobiDB-lite"/>
    </source>
</evidence>
<dbReference type="SMART" id="SM00421">
    <property type="entry name" value="HTH_LUXR"/>
    <property type="match status" value="1"/>
</dbReference>
<dbReference type="AlphaFoldDB" id="A0A285ED78"/>